<comment type="caution">
    <text evidence="6">The sequence shown here is derived from an EMBL/GenBank/DDBJ whole genome shotgun (WGS) entry which is preliminary data.</text>
</comment>
<comment type="subcellular location">
    <subcellularLocation>
        <location evidence="1">Membrane</location>
        <topology evidence="1">Multi-pass membrane protein</topology>
    </subcellularLocation>
</comment>
<evidence type="ECO:0000313" key="6">
    <source>
        <dbReference type="EMBL" id="GAA4664894.1"/>
    </source>
</evidence>
<organism evidence="6 7">
    <name type="scientific">Bartonella pachyuromydis</name>
    <dbReference type="NCBI Taxonomy" id="931097"/>
    <lineage>
        <taxon>Bacteria</taxon>
        <taxon>Pseudomonadati</taxon>
        <taxon>Pseudomonadota</taxon>
        <taxon>Alphaproteobacteria</taxon>
        <taxon>Hyphomicrobiales</taxon>
        <taxon>Bartonellaceae</taxon>
        <taxon>Bartonella</taxon>
    </lineage>
</organism>
<accession>A0ABP8VKZ1</accession>
<evidence type="ECO:0000256" key="5">
    <source>
        <dbReference type="ARBA" id="ARBA00023136"/>
    </source>
</evidence>
<comment type="similarity">
    <text evidence="2">Belongs to the TrbL/VirB6 family.</text>
</comment>
<evidence type="ECO:0000313" key="7">
    <source>
        <dbReference type="Proteomes" id="UP001501699"/>
    </source>
</evidence>
<evidence type="ECO:0000256" key="2">
    <source>
        <dbReference type="ARBA" id="ARBA00007802"/>
    </source>
</evidence>
<keyword evidence="4" id="KW-1133">Transmembrane helix</keyword>
<keyword evidence="7" id="KW-1185">Reference proteome</keyword>
<evidence type="ECO:0000256" key="1">
    <source>
        <dbReference type="ARBA" id="ARBA00004141"/>
    </source>
</evidence>
<keyword evidence="3" id="KW-0812">Transmembrane</keyword>
<keyword evidence="5" id="KW-0472">Membrane</keyword>
<dbReference type="InterPro" id="IPR007688">
    <property type="entry name" value="Conjugal_tfr_TrbL/VirB6"/>
</dbReference>
<sequence>MAINSKSIFTSIDKGLREPLTTAMDSTIGNLSSALSTPLKASCTLYIIFIGYNVIYGCSSMPLWDFIATIFKLGIIVTLVTKASGYNTWVRDIFFNDLPNAISNVIQGAHSNKNIWDNMINQATAHVFDAANNTPRRKIGTFIAN</sequence>
<evidence type="ECO:0000256" key="4">
    <source>
        <dbReference type="ARBA" id="ARBA00022989"/>
    </source>
</evidence>
<gene>
    <name evidence="6" type="ORF">GCM10023262_12120</name>
</gene>
<name>A0ABP8VKZ1_9HYPH</name>
<protein>
    <submittedName>
        <fullName evidence="6">Uncharacterized protein</fullName>
    </submittedName>
</protein>
<dbReference type="Pfam" id="PF04610">
    <property type="entry name" value="TrbL"/>
    <property type="match status" value="1"/>
</dbReference>
<reference evidence="7" key="1">
    <citation type="journal article" date="2019" name="Int. J. Syst. Evol. Microbiol.">
        <title>The Global Catalogue of Microorganisms (GCM) 10K type strain sequencing project: providing services to taxonomists for standard genome sequencing and annotation.</title>
        <authorList>
            <consortium name="The Broad Institute Genomics Platform"/>
            <consortium name="The Broad Institute Genome Sequencing Center for Infectious Disease"/>
            <person name="Wu L."/>
            <person name="Ma J."/>
        </authorList>
    </citation>
    <scope>NUCLEOTIDE SEQUENCE [LARGE SCALE GENOMIC DNA]</scope>
    <source>
        <strain evidence="7">JCM 17714</strain>
    </source>
</reference>
<proteinExistence type="inferred from homology"/>
<dbReference type="EMBL" id="BAABJA010000008">
    <property type="protein sequence ID" value="GAA4664894.1"/>
    <property type="molecule type" value="Genomic_DNA"/>
</dbReference>
<evidence type="ECO:0000256" key="3">
    <source>
        <dbReference type="ARBA" id="ARBA00022692"/>
    </source>
</evidence>
<dbReference type="Proteomes" id="UP001501699">
    <property type="component" value="Unassembled WGS sequence"/>
</dbReference>